<accession>A0A8J3K6F3</accession>
<name>A0A8J3K6F3_9ACTN</name>
<dbReference type="Gene3D" id="2.60.120.200">
    <property type="match status" value="1"/>
</dbReference>
<dbReference type="InterPro" id="IPR008928">
    <property type="entry name" value="6-hairpin_glycosidase_sf"/>
</dbReference>
<dbReference type="InterPro" id="IPR012341">
    <property type="entry name" value="6hp_glycosidase-like_sf"/>
</dbReference>
<keyword evidence="3" id="KW-1185">Reference proteome</keyword>
<evidence type="ECO:0000313" key="2">
    <source>
        <dbReference type="EMBL" id="GIF89394.1"/>
    </source>
</evidence>
<protein>
    <recommendedName>
        <fullName evidence="4">Alpha-L-rhamnosidase six-hairpin glycosidase domain-containing protein</fullName>
    </recommendedName>
</protein>
<dbReference type="InterPro" id="IPR013320">
    <property type="entry name" value="ConA-like_dom_sf"/>
</dbReference>
<proteinExistence type="predicted"/>
<gene>
    <name evidence="2" type="ORF">Cch02nite_28380</name>
</gene>
<evidence type="ECO:0000313" key="3">
    <source>
        <dbReference type="Proteomes" id="UP000619293"/>
    </source>
</evidence>
<dbReference type="RefSeq" id="WP_191839229.1">
    <property type="nucleotide sequence ID" value="NZ_BAAALB010000006.1"/>
</dbReference>
<dbReference type="SUPFAM" id="SSF48208">
    <property type="entry name" value="Six-hairpin glycosidases"/>
    <property type="match status" value="1"/>
</dbReference>
<evidence type="ECO:0000256" key="1">
    <source>
        <dbReference type="SAM" id="MobiDB-lite"/>
    </source>
</evidence>
<dbReference type="SUPFAM" id="SSF49899">
    <property type="entry name" value="Concanavalin A-like lectins/glucanases"/>
    <property type="match status" value="1"/>
</dbReference>
<evidence type="ECO:0008006" key="4">
    <source>
        <dbReference type="Google" id="ProtNLM"/>
    </source>
</evidence>
<feature type="region of interest" description="Disordered" evidence="1">
    <location>
        <begin position="896"/>
        <end position="915"/>
    </location>
</feature>
<sequence length="915" mass="97660">MTVPHLDVLAGDWLPAADLAHLPSLRNQWGQAHANADLTSLSWLAIPPLSGGYHTGTLRVNGTVPAAERLRWSPWGVQREAATGNLVVRTDTRLGYESTDVYWRIAVTNASDVPVRAVVEQELLAMVAVSEVDWGWLYGTPWNSGHHHDFYTTERIRAEVLSAAPRQVQLLAADQRFLRLGSPRIPGIQRDEDTAPMLLETELPDHSTPDSGRFRAPAARAAIRAVTATAASGEAVRVDGEFRLDHPAAEQRLVPVALGEGATLSFEVRLDAESADGVLLTHGNHPDSVQFGLSEGRPWLRVAGERLDHAQPLAPGRWHRLAVRITAEAAYLDVDGEPVAATRPWWDGQRWQATAVGGDAMAVTDGASAARAAYTFATPPDALTVTGSRGLARWDLDLAPGQTLVLGTVLSLSAAADARVPRAGSATDAGGANHHLGPHDTGDSPVSVAARAAAADFAAVFDGVADRWRRTWLAAFTPGNDVFSGHLPTLTDAEPGLAKGYYLAALLAVYLRNTGVSPLGPVFLTGGPRLGPTTTFYWDVSEWARVAALLEPVAQRAWILAALNGPYDRSFAFDTRHLLPVGNHYASNDHALFRVVQGYVGVTGDVELLHETASGRTVLDHLREMAYRPRARRAAFGGGELVDLGRDPWELLECVPNYRDAVVSFNAGYVGMQRDLADLLRLLGEPVEAEHAEAGAARLAAAVLRQYAGAGRWNIAHPEGDETIGHVLDFGLVAADMAEDLSDTVRAEMVEFVTGHLLDGDWMRALSPDDPIAPRSDRPDHGAAGAFAAWPGATAYGLCRLGRPDLARDLLGRIHRARGGALWGQATETIGGGRYRTAERGVSNRDSNAAVAAAETVIAGLFGIRANFASLAEPSGSAVGAAGRLDNVNAHGFGLPVREKLPTAPPSAPGSTPWH</sequence>
<reference evidence="2 3" key="1">
    <citation type="submission" date="2021-01" db="EMBL/GenBank/DDBJ databases">
        <title>Whole genome shotgun sequence of Catellatospora chokoriensis NBRC 107358.</title>
        <authorList>
            <person name="Komaki H."/>
            <person name="Tamura T."/>
        </authorList>
    </citation>
    <scope>NUCLEOTIDE SEQUENCE [LARGE SCALE GENOMIC DNA]</scope>
    <source>
        <strain evidence="2 3">NBRC 107358</strain>
    </source>
</reference>
<dbReference type="Proteomes" id="UP000619293">
    <property type="component" value="Unassembled WGS sequence"/>
</dbReference>
<dbReference type="CDD" id="cd00110">
    <property type="entry name" value="LamG"/>
    <property type="match status" value="1"/>
</dbReference>
<dbReference type="Gene3D" id="1.50.10.10">
    <property type="match status" value="1"/>
</dbReference>
<dbReference type="AlphaFoldDB" id="A0A8J3K6F3"/>
<dbReference type="InterPro" id="IPR001791">
    <property type="entry name" value="Laminin_G"/>
</dbReference>
<dbReference type="GO" id="GO:0005975">
    <property type="term" value="P:carbohydrate metabolic process"/>
    <property type="evidence" value="ECO:0007669"/>
    <property type="project" value="InterPro"/>
</dbReference>
<organism evidence="2 3">
    <name type="scientific">Catellatospora chokoriensis</name>
    <dbReference type="NCBI Taxonomy" id="310353"/>
    <lineage>
        <taxon>Bacteria</taxon>
        <taxon>Bacillati</taxon>
        <taxon>Actinomycetota</taxon>
        <taxon>Actinomycetes</taxon>
        <taxon>Micromonosporales</taxon>
        <taxon>Micromonosporaceae</taxon>
        <taxon>Catellatospora</taxon>
    </lineage>
</organism>
<dbReference type="EMBL" id="BONG01000015">
    <property type="protein sequence ID" value="GIF89394.1"/>
    <property type="molecule type" value="Genomic_DNA"/>
</dbReference>
<comment type="caution">
    <text evidence="2">The sequence shown here is derived from an EMBL/GenBank/DDBJ whole genome shotgun (WGS) entry which is preliminary data.</text>
</comment>